<organism evidence="2 3">
    <name type="scientific">Nocardioides aquaticus</name>
    <dbReference type="NCBI Taxonomy" id="160826"/>
    <lineage>
        <taxon>Bacteria</taxon>
        <taxon>Bacillati</taxon>
        <taxon>Actinomycetota</taxon>
        <taxon>Actinomycetes</taxon>
        <taxon>Propionibacteriales</taxon>
        <taxon>Nocardioidaceae</taxon>
        <taxon>Nocardioides</taxon>
    </lineage>
</organism>
<evidence type="ECO:0000256" key="1">
    <source>
        <dbReference type="SAM" id="MobiDB-lite"/>
    </source>
</evidence>
<proteinExistence type="predicted"/>
<dbReference type="Proteomes" id="UP000679307">
    <property type="component" value="Chromosome"/>
</dbReference>
<dbReference type="EMBL" id="CP075371">
    <property type="protein sequence ID" value="QVT79193.1"/>
    <property type="molecule type" value="Genomic_DNA"/>
</dbReference>
<keyword evidence="3" id="KW-1185">Reference proteome</keyword>
<gene>
    <name evidence="2" type="ORF">ENKNEFLB_01574</name>
</gene>
<evidence type="ECO:0000313" key="2">
    <source>
        <dbReference type="EMBL" id="QVT79193.1"/>
    </source>
</evidence>
<protein>
    <recommendedName>
        <fullName evidence="4">Bacterial transcriptional activator domain-containing protein</fullName>
    </recommendedName>
</protein>
<feature type="compositionally biased region" description="Basic and acidic residues" evidence="1">
    <location>
        <begin position="174"/>
        <end position="214"/>
    </location>
</feature>
<feature type="region of interest" description="Disordered" evidence="1">
    <location>
        <begin position="169"/>
        <end position="214"/>
    </location>
</feature>
<sequence length="214" mass="24288">MAADFGIQNNTLHTRLGQLRKWLGRQPASDEWYLPNAVRIRGQQVYRIEGIIVDADLFRRLRARGEARGPEGIEDLRRALELVTGRPYDQPRNRGYGWLVDTPFDHYLTAAIVDVAHIVATFGLTEGQPKLALWAAERAIAAAPSEDKPRLDLTRAMKAMGQDAEAENYLSREVFNRSDDDRAPLDPSERTKQIAERLDQRPFTRVTRRDGLPG</sequence>
<evidence type="ECO:0000313" key="3">
    <source>
        <dbReference type="Proteomes" id="UP000679307"/>
    </source>
</evidence>
<accession>A0ABX8EJF4</accession>
<name>A0ABX8EJF4_9ACTN</name>
<evidence type="ECO:0008006" key="4">
    <source>
        <dbReference type="Google" id="ProtNLM"/>
    </source>
</evidence>
<reference evidence="2 3" key="1">
    <citation type="submission" date="2021-05" db="EMBL/GenBank/DDBJ databases">
        <title>Complete genome of Nocardioides aquaticus KCTC 9944T isolated from meromictic and hypersaline Ekho Lake, Antarctica.</title>
        <authorList>
            <person name="Hwang K."/>
            <person name="Kim K.M."/>
            <person name="Choe H."/>
        </authorList>
    </citation>
    <scope>NUCLEOTIDE SEQUENCE [LARGE SCALE GENOMIC DNA]</scope>
    <source>
        <strain evidence="2 3">KCTC 9944</strain>
    </source>
</reference>